<evidence type="ECO:0000259" key="2">
    <source>
        <dbReference type="Pfam" id="PF00535"/>
    </source>
</evidence>
<keyword evidence="1" id="KW-0472">Membrane</keyword>
<comment type="caution">
    <text evidence="3">The sequence shown here is derived from an EMBL/GenBank/DDBJ whole genome shotgun (WGS) entry which is preliminary data.</text>
</comment>
<reference evidence="3 4" key="1">
    <citation type="submission" date="2019-07" db="EMBL/GenBank/DDBJ databases">
        <title>Whole genome shotgun sequence of Empedobacter brevis NBRC 14943.</title>
        <authorList>
            <person name="Hosoyama A."/>
            <person name="Uohara A."/>
            <person name="Ohji S."/>
            <person name="Ichikawa N."/>
        </authorList>
    </citation>
    <scope>NUCLEOTIDE SEQUENCE [LARGE SCALE GENOMIC DNA]</scope>
    <source>
        <strain evidence="3 4">NBRC 14943</strain>
    </source>
</reference>
<dbReference type="InterPro" id="IPR001173">
    <property type="entry name" value="Glyco_trans_2-like"/>
</dbReference>
<dbReference type="PANTHER" id="PTHR22916:SF3">
    <property type="entry name" value="UDP-GLCNAC:BETAGAL BETA-1,3-N-ACETYLGLUCOSAMINYLTRANSFERASE-LIKE PROTEIN 1"/>
    <property type="match status" value="1"/>
</dbReference>
<protein>
    <recommendedName>
        <fullName evidence="2">Glycosyltransferase 2-like domain-containing protein</fullName>
    </recommendedName>
</protein>
<gene>
    <name evidence="3" type="ORF">EB1_21760</name>
</gene>
<dbReference type="RefSeq" id="WP_019974275.1">
    <property type="nucleotide sequence ID" value="NZ_BJXC01000014.1"/>
</dbReference>
<keyword evidence="1" id="KW-0812">Transmembrane</keyword>
<proteinExistence type="predicted"/>
<dbReference type="CDD" id="cd00761">
    <property type="entry name" value="Glyco_tranf_GTA_type"/>
    <property type="match status" value="1"/>
</dbReference>
<keyword evidence="4" id="KW-1185">Reference proteome</keyword>
<sequence>MTNQPLVSIIIPTYNRSDLIGETLDSIIAQTYQNWECIVVDDGSTDNTEEVLSFYTQRDNRISYHQRPKKYKPGGNGARNYGFDISKGEYINWFDSDDVMMNDKLERQIESLLTSGLDFTVCQLAIFEKSAENIIGLRSQSIYSEDNFYDYLVQKNAWLTNSVIFNKKILLRHNFRFNEKLRAAQEWEFLSKILSSINQYAIINKVLVKNRKHSDSISYNKTKAKERMINYIIARKFVYTYIGKRRNLIQEKEYLLKYIKKNTEDLIKNKDFISLNKVIFFSGINFNTLISFFSIYFFICTDKLKSKIKYV</sequence>
<dbReference type="SUPFAM" id="SSF53448">
    <property type="entry name" value="Nucleotide-diphospho-sugar transferases"/>
    <property type="match status" value="1"/>
</dbReference>
<dbReference type="Pfam" id="PF00535">
    <property type="entry name" value="Glycos_transf_2"/>
    <property type="match status" value="1"/>
</dbReference>
<dbReference type="OrthoDB" id="597270at2"/>
<dbReference type="EMBL" id="BJXC01000014">
    <property type="protein sequence ID" value="GEM52386.1"/>
    <property type="molecule type" value="Genomic_DNA"/>
</dbReference>
<dbReference type="InterPro" id="IPR029044">
    <property type="entry name" value="Nucleotide-diphossugar_trans"/>
</dbReference>
<name>A0A511NI66_9FLAO</name>
<evidence type="ECO:0000256" key="1">
    <source>
        <dbReference type="SAM" id="Phobius"/>
    </source>
</evidence>
<dbReference type="GO" id="GO:0016758">
    <property type="term" value="F:hexosyltransferase activity"/>
    <property type="evidence" value="ECO:0007669"/>
    <property type="project" value="UniProtKB-ARBA"/>
</dbReference>
<feature type="domain" description="Glycosyltransferase 2-like" evidence="2">
    <location>
        <begin position="8"/>
        <end position="135"/>
    </location>
</feature>
<accession>A0A511NI66</accession>
<feature type="transmembrane region" description="Helical" evidence="1">
    <location>
        <begin position="278"/>
        <end position="299"/>
    </location>
</feature>
<dbReference type="Proteomes" id="UP000321245">
    <property type="component" value="Unassembled WGS sequence"/>
</dbReference>
<evidence type="ECO:0000313" key="3">
    <source>
        <dbReference type="EMBL" id="GEM52386.1"/>
    </source>
</evidence>
<dbReference type="AlphaFoldDB" id="A0A511NI66"/>
<keyword evidence="1" id="KW-1133">Transmembrane helix</keyword>
<evidence type="ECO:0000313" key="4">
    <source>
        <dbReference type="Proteomes" id="UP000321245"/>
    </source>
</evidence>
<organism evidence="3 4">
    <name type="scientific">Empedobacter brevis NBRC 14943 = ATCC 43319</name>
    <dbReference type="NCBI Taxonomy" id="1218108"/>
    <lineage>
        <taxon>Bacteria</taxon>
        <taxon>Pseudomonadati</taxon>
        <taxon>Bacteroidota</taxon>
        <taxon>Flavobacteriia</taxon>
        <taxon>Flavobacteriales</taxon>
        <taxon>Weeksellaceae</taxon>
        <taxon>Empedobacter</taxon>
    </lineage>
</organism>
<dbReference type="Gene3D" id="3.90.550.10">
    <property type="entry name" value="Spore Coat Polysaccharide Biosynthesis Protein SpsA, Chain A"/>
    <property type="match status" value="1"/>
</dbReference>
<dbReference type="PANTHER" id="PTHR22916">
    <property type="entry name" value="GLYCOSYLTRANSFERASE"/>
    <property type="match status" value="1"/>
</dbReference>
<dbReference type="GeneID" id="84649016"/>
<dbReference type="STRING" id="1218108.GCA_000382425_00764"/>